<dbReference type="Pfam" id="PF04314">
    <property type="entry name" value="PCuAC"/>
    <property type="match status" value="1"/>
</dbReference>
<dbReference type="RefSeq" id="WP_108827544.1">
    <property type="nucleotide sequence ID" value="NZ_OMOR01000001.1"/>
</dbReference>
<dbReference type="PANTHER" id="PTHR36302">
    <property type="entry name" value="BLR7088 PROTEIN"/>
    <property type="match status" value="1"/>
</dbReference>
<dbReference type="AlphaFoldDB" id="A0A2R8BB76"/>
<evidence type="ECO:0008006" key="5">
    <source>
        <dbReference type="Google" id="ProtNLM"/>
    </source>
</evidence>
<dbReference type="Gene3D" id="2.60.40.1890">
    <property type="entry name" value="PCu(A)C copper chaperone"/>
    <property type="match status" value="1"/>
</dbReference>
<dbReference type="InterPro" id="IPR007410">
    <property type="entry name" value="LpqE-like"/>
</dbReference>
<dbReference type="OrthoDB" id="9796962at2"/>
<dbReference type="PANTHER" id="PTHR36302:SF1">
    <property type="entry name" value="COPPER CHAPERONE PCU(A)C"/>
    <property type="match status" value="1"/>
</dbReference>
<evidence type="ECO:0000313" key="3">
    <source>
        <dbReference type="EMBL" id="SPH20315.1"/>
    </source>
</evidence>
<organism evidence="3 4">
    <name type="scientific">Ascidiaceihabitans donghaensis</name>
    <dbReference type="NCBI Taxonomy" id="1510460"/>
    <lineage>
        <taxon>Bacteria</taxon>
        <taxon>Pseudomonadati</taxon>
        <taxon>Pseudomonadota</taxon>
        <taxon>Alphaproteobacteria</taxon>
        <taxon>Rhodobacterales</taxon>
        <taxon>Paracoccaceae</taxon>
        <taxon>Ascidiaceihabitans</taxon>
    </lineage>
</organism>
<feature type="region of interest" description="Disordered" evidence="1">
    <location>
        <begin position="143"/>
        <end position="164"/>
    </location>
</feature>
<evidence type="ECO:0000313" key="4">
    <source>
        <dbReference type="Proteomes" id="UP000244880"/>
    </source>
</evidence>
<sequence>MSVTSKFLAAAAATLMLSGAAFADGMGLMAKDAYARAATPNAKAGAAFMMLMNHTDQDDRLIAAKSDVAKKVELHTHIDQGEGVMKMTEIEGGIAIAAGEMHMMQRGGDHVMLMGLNQSLIQGDTIKVTLVFENAGEVEIEVPVDNERKAKHGGHGDHSGHSSD</sequence>
<evidence type="ECO:0000256" key="2">
    <source>
        <dbReference type="SAM" id="SignalP"/>
    </source>
</evidence>
<dbReference type="EMBL" id="OMOR01000001">
    <property type="protein sequence ID" value="SPH20315.1"/>
    <property type="molecule type" value="Genomic_DNA"/>
</dbReference>
<feature type="chain" id="PRO_5015321910" description="Copper chaperone PCu(A)C" evidence="2">
    <location>
        <begin position="24"/>
        <end position="164"/>
    </location>
</feature>
<gene>
    <name evidence="3" type="ORF">ASD8599_01050</name>
</gene>
<dbReference type="InterPro" id="IPR058248">
    <property type="entry name" value="Lxx211020-like"/>
</dbReference>
<keyword evidence="4" id="KW-1185">Reference proteome</keyword>
<dbReference type="Proteomes" id="UP000244880">
    <property type="component" value="Unassembled WGS sequence"/>
</dbReference>
<proteinExistence type="predicted"/>
<keyword evidence="2" id="KW-0732">Signal</keyword>
<reference evidence="3 4" key="1">
    <citation type="submission" date="2018-03" db="EMBL/GenBank/DDBJ databases">
        <authorList>
            <person name="Keele B.F."/>
        </authorList>
    </citation>
    <scope>NUCLEOTIDE SEQUENCE [LARGE SCALE GENOMIC DNA]</scope>
    <source>
        <strain evidence="3 4">CECT 8599</strain>
    </source>
</reference>
<dbReference type="InterPro" id="IPR036182">
    <property type="entry name" value="PCuAC_sf"/>
</dbReference>
<evidence type="ECO:0000256" key="1">
    <source>
        <dbReference type="SAM" id="MobiDB-lite"/>
    </source>
</evidence>
<name>A0A2R8BB76_9RHOB</name>
<accession>A0A2R8BB76</accession>
<dbReference type="SUPFAM" id="SSF110087">
    <property type="entry name" value="DR1885-like metal-binding protein"/>
    <property type="match status" value="1"/>
</dbReference>
<feature type="signal peptide" evidence="2">
    <location>
        <begin position="1"/>
        <end position="23"/>
    </location>
</feature>
<protein>
    <recommendedName>
        <fullName evidence="5">Copper chaperone PCu(A)C</fullName>
    </recommendedName>
</protein>
<feature type="compositionally biased region" description="Basic and acidic residues" evidence="1">
    <location>
        <begin position="154"/>
        <end position="164"/>
    </location>
</feature>